<sequence>MTALQTHEAAAGSERAVTRAEVEDFLYAEAHLLDTQRYDDWLALFVEGARSEVPATDAGGLAAGAAGYFVCDDWGLLQARVKRLKSRKAHAENPASRTHRMVSNVRLVERTGDELVVAANFIVHRARDGHFDVYVGRYEHRFLVTEGGLRFRLRRAVLGHEHLGPGARLSFVL</sequence>
<dbReference type="EMBL" id="CAFBMQ010000052">
    <property type="protein sequence ID" value="CAB4905366.1"/>
    <property type="molecule type" value="Genomic_DNA"/>
</dbReference>
<protein>
    <submittedName>
        <fullName evidence="2">Unannotated protein</fullName>
    </submittedName>
</protein>
<dbReference type="PANTHER" id="PTHR41534:SF2">
    <property type="entry name" value="3-PHENYLPROPIONATE_CINNAMIC ACID DIOXYGENASE SUBUNIT BETA"/>
    <property type="match status" value="1"/>
</dbReference>
<dbReference type="Gene3D" id="3.10.450.50">
    <property type="match status" value="1"/>
</dbReference>
<keyword evidence="1" id="KW-0560">Oxidoreductase</keyword>
<dbReference type="GO" id="GO:0019380">
    <property type="term" value="P:3-phenylpropionate catabolic process"/>
    <property type="evidence" value="ECO:0007669"/>
    <property type="project" value="TreeGrafter"/>
</dbReference>
<gene>
    <name evidence="2" type="ORF">UFOPK3609_00508</name>
</gene>
<accession>A0A6J7GEF0</accession>
<evidence type="ECO:0000256" key="1">
    <source>
        <dbReference type="ARBA" id="ARBA00023002"/>
    </source>
</evidence>
<reference evidence="2" key="1">
    <citation type="submission" date="2020-05" db="EMBL/GenBank/DDBJ databases">
        <authorList>
            <person name="Chiriac C."/>
            <person name="Salcher M."/>
            <person name="Ghai R."/>
            <person name="Kavagutti S V."/>
        </authorList>
    </citation>
    <scope>NUCLEOTIDE SEQUENCE</scope>
</reference>
<dbReference type="PANTHER" id="PTHR41534">
    <property type="entry name" value="BLR3401 PROTEIN"/>
    <property type="match status" value="1"/>
</dbReference>
<evidence type="ECO:0000313" key="2">
    <source>
        <dbReference type="EMBL" id="CAB4905366.1"/>
    </source>
</evidence>
<dbReference type="InterPro" id="IPR000391">
    <property type="entry name" value="Rng_hydr_dOase-bsu"/>
</dbReference>
<dbReference type="InterPro" id="IPR032710">
    <property type="entry name" value="NTF2-like_dom_sf"/>
</dbReference>
<organism evidence="2">
    <name type="scientific">freshwater metagenome</name>
    <dbReference type="NCBI Taxonomy" id="449393"/>
    <lineage>
        <taxon>unclassified sequences</taxon>
        <taxon>metagenomes</taxon>
        <taxon>ecological metagenomes</taxon>
    </lineage>
</organism>
<dbReference type="Pfam" id="PF00866">
    <property type="entry name" value="Ring_hydroxyl_B"/>
    <property type="match status" value="1"/>
</dbReference>
<dbReference type="AlphaFoldDB" id="A0A6J7GEF0"/>
<proteinExistence type="predicted"/>
<dbReference type="SUPFAM" id="SSF54427">
    <property type="entry name" value="NTF2-like"/>
    <property type="match status" value="1"/>
</dbReference>
<name>A0A6J7GEF0_9ZZZZ</name>
<dbReference type="GO" id="GO:0016491">
    <property type="term" value="F:oxidoreductase activity"/>
    <property type="evidence" value="ECO:0007669"/>
    <property type="project" value="UniProtKB-KW"/>
</dbReference>
<dbReference type="CDD" id="cd00667">
    <property type="entry name" value="ring_hydroxylating_dioxygenases_beta"/>
    <property type="match status" value="1"/>
</dbReference>